<dbReference type="InterPro" id="IPR019787">
    <property type="entry name" value="Znf_PHD-finger"/>
</dbReference>
<evidence type="ECO:0000256" key="4">
    <source>
        <dbReference type="ARBA" id="ARBA00022833"/>
    </source>
</evidence>
<dbReference type="InterPro" id="IPR001965">
    <property type="entry name" value="Znf_PHD"/>
</dbReference>
<accession>A0A8J4R3K0</accession>
<keyword evidence="5" id="KW-0539">Nucleus</keyword>
<keyword evidence="2" id="KW-0479">Metal-binding</keyword>
<evidence type="ECO:0000256" key="1">
    <source>
        <dbReference type="ARBA" id="ARBA00004123"/>
    </source>
</evidence>
<dbReference type="GO" id="GO:0006357">
    <property type="term" value="P:regulation of transcription by RNA polymerase II"/>
    <property type="evidence" value="ECO:0007669"/>
    <property type="project" value="TreeGrafter"/>
</dbReference>
<feature type="domain" description="N-acetyltransferase" evidence="9">
    <location>
        <begin position="386"/>
        <end position="537"/>
    </location>
</feature>
<evidence type="ECO:0000256" key="2">
    <source>
        <dbReference type="ARBA" id="ARBA00022723"/>
    </source>
</evidence>
<dbReference type="Pfam" id="PF00628">
    <property type="entry name" value="PHD"/>
    <property type="match status" value="1"/>
</dbReference>
<sequence>MAYSLRSRKNKKIYVCSSGSSDSDSGYSDPDYTRIRPRRQAQQNNTNKCNKKLSTDVKMVEVGAACSTVRPRRGRPTKKREDEEGKRSFEVGESSRRRRRAPYSLMKRTRCANKTGPTESKRTILSWLIDLKIIEEKEEVGYMDDPCQQNILLKGMITRAGILCNCCNKEITVREFEVHAHSNVKRPYANIFLLRRSVSLLRCQIHVLDGIRKSRHCGFNLIEPRETDVDKYDDACVICADGGDLICCDNCPSTIHIDCTNLKRIPQDDWRCPYCVCNHCGDSGYANDELFQCFQCQKKYHWSCHLEVEVDINRPLTPDRSPNVKSFCQLSCKEILEHLDRELRVKNELGGGLSWTLIRQTDLHLATEPTNVDHFQQIVECNCKIAVVWDMMNESFDPIIDRHTNTNVIHSVIYNRESNLTRINFQRFYTAILEKDDEIISAASLRIHGTKIAEMPFVTTNEKYRNQGMWQKLLLAIESVLHFLKVEKLIIPSIEDLVPMWKDKYGFSQVEDSVMNELKCFNTLMFTRAVRLQKSMYKPVVKSDAMEVDGVGNNDNQNGEDAKQSQTNHVEQNATEVDEVKNNDNMALQDGTNMRQNQTKLLLPDLNDEAPEEEPLVPIPME</sequence>
<dbReference type="Proteomes" id="UP000737018">
    <property type="component" value="Unassembled WGS sequence"/>
</dbReference>
<dbReference type="Pfam" id="PF16135">
    <property type="entry name" value="TDBD"/>
    <property type="match status" value="1"/>
</dbReference>
<evidence type="ECO:0000259" key="9">
    <source>
        <dbReference type="PROSITE" id="PS51186"/>
    </source>
</evidence>
<feature type="compositionally biased region" description="Low complexity" evidence="7">
    <location>
        <begin position="548"/>
        <end position="559"/>
    </location>
</feature>
<evidence type="ECO:0000256" key="5">
    <source>
        <dbReference type="ARBA" id="ARBA00023242"/>
    </source>
</evidence>
<gene>
    <name evidence="10" type="ORF">CMV_012460</name>
</gene>
<dbReference type="Pfam" id="PF23209">
    <property type="entry name" value="IDM1_C"/>
    <property type="match status" value="1"/>
</dbReference>
<keyword evidence="4" id="KW-0862">Zinc</keyword>
<comment type="subcellular location">
    <subcellularLocation>
        <location evidence="1">Nucleus</location>
    </subcellularLocation>
</comment>
<dbReference type="GO" id="GO:0016747">
    <property type="term" value="F:acyltransferase activity, transferring groups other than amino-acyl groups"/>
    <property type="evidence" value="ECO:0007669"/>
    <property type="project" value="InterPro"/>
</dbReference>
<dbReference type="InterPro" id="IPR000182">
    <property type="entry name" value="GNAT_dom"/>
</dbReference>
<dbReference type="InterPro" id="IPR032308">
    <property type="entry name" value="TDBD"/>
</dbReference>
<evidence type="ECO:0000313" key="11">
    <source>
        <dbReference type="Proteomes" id="UP000737018"/>
    </source>
</evidence>
<dbReference type="SUPFAM" id="SSF55729">
    <property type="entry name" value="Acyl-CoA N-acyltransferases (Nat)"/>
    <property type="match status" value="1"/>
</dbReference>
<feature type="compositionally biased region" description="Low complexity" evidence="7">
    <location>
        <begin position="17"/>
        <end position="30"/>
    </location>
</feature>
<dbReference type="Gene3D" id="3.30.40.10">
    <property type="entry name" value="Zinc/RING finger domain, C3HC4 (zinc finger)"/>
    <property type="match status" value="1"/>
</dbReference>
<feature type="region of interest" description="Disordered" evidence="7">
    <location>
        <begin position="548"/>
        <end position="593"/>
    </location>
</feature>
<keyword evidence="11" id="KW-1185">Reference proteome</keyword>
<protein>
    <recommendedName>
        <fullName evidence="12">PHD-type domain-containing protein</fullName>
    </recommendedName>
</protein>
<dbReference type="OrthoDB" id="429143at2759"/>
<dbReference type="PANTHER" id="PTHR46309">
    <property type="entry name" value="PHD FINGER PROTEIN 12"/>
    <property type="match status" value="1"/>
</dbReference>
<dbReference type="AlphaFoldDB" id="A0A8J4R3K0"/>
<dbReference type="InterPro" id="IPR011011">
    <property type="entry name" value="Znf_FYVE_PHD"/>
</dbReference>
<proteinExistence type="predicted"/>
<feature type="compositionally biased region" description="Polar residues" evidence="7">
    <location>
        <begin position="564"/>
        <end position="575"/>
    </location>
</feature>
<organism evidence="10 11">
    <name type="scientific">Castanea mollissima</name>
    <name type="common">Chinese chestnut</name>
    <dbReference type="NCBI Taxonomy" id="60419"/>
    <lineage>
        <taxon>Eukaryota</taxon>
        <taxon>Viridiplantae</taxon>
        <taxon>Streptophyta</taxon>
        <taxon>Embryophyta</taxon>
        <taxon>Tracheophyta</taxon>
        <taxon>Spermatophyta</taxon>
        <taxon>Magnoliopsida</taxon>
        <taxon>eudicotyledons</taxon>
        <taxon>Gunneridae</taxon>
        <taxon>Pentapetalae</taxon>
        <taxon>rosids</taxon>
        <taxon>fabids</taxon>
        <taxon>Fagales</taxon>
        <taxon>Fagaceae</taxon>
        <taxon>Castanea</taxon>
    </lineage>
</organism>
<dbReference type="PROSITE" id="PS50016">
    <property type="entry name" value="ZF_PHD_2"/>
    <property type="match status" value="1"/>
</dbReference>
<dbReference type="EMBL" id="JRKL02001594">
    <property type="protein sequence ID" value="KAF3963123.1"/>
    <property type="molecule type" value="Genomic_DNA"/>
</dbReference>
<reference evidence="10" key="1">
    <citation type="submission" date="2020-03" db="EMBL/GenBank/DDBJ databases">
        <title>Castanea mollissima Vanexum genome sequencing.</title>
        <authorList>
            <person name="Staton M."/>
        </authorList>
    </citation>
    <scope>NUCLEOTIDE SEQUENCE</scope>
    <source>
        <tissue evidence="10">Leaf</tissue>
    </source>
</reference>
<feature type="domain" description="PHD-type" evidence="8">
    <location>
        <begin position="233"/>
        <end position="278"/>
    </location>
</feature>
<dbReference type="GO" id="GO:0003714">
    <property type="term" value="F:transcription corepressor activity"/>
    <property type="evidence" value="ECO:0007669"/>
    <property type="project" value="InterPro"/>
</dbReference>
<evidence type="ECO:0000313" key="10">
    <source>
        <dbReference type="EMBL" id="KAF3963123.1"/>
    </source>
</evidence>
<dbReference type="InterPro" id="IPR042163">
    <property type="entry name" value="PHF12"/>
</dbReference>
<feature type="region of interest" description="Disordered" evidence="7">
    <location>
        <begin position="1"/>
        <end position="54"/>
    </location>
</feature>
<dbReference type="SUPFAM" id="SSF57903">
    <property type="entry name" value="FYVE/PHD zinc finger"/>
    <property type="match status" value="1"/>
</dbReference>
<dbReference type="Gene3D" id="3.40.630.30">
    <property type="match status" value="1"/>
</dbReference>
<keyword evidence="3 6" id="KW-0863">Zinc-finger</keyword>
<dbReference type="PROSITE" id="PS51186">
    <property type="entry name" value="GNAT"/>
    <property type="match status" value="1"/>
</dbReference>
<dbReference type="GO" id="GO:0008270">
    <property type="term" value="F:zinc ion binding"/>
    <property type="evidence" value="ECO:0007669"/>
    <property type="project" value="UniProtKB-KW"/>
</dbReference>
<evidence type="ECO:0000256" key="6">
    <source>
        <dbReference type="PROSITE-ProRule" id="PRU00146"/>
    </source>
</evidence>
<feature type="compositionally biased region" description="Basic residues" evidence="7">
    <location>
        <begin position="1"/>
        <end position="12"/>
    </location>
</feature>
<feature type="compositionally biased region" description="Basic and acidic residues" evidence="7">
    <location>
        <begin position="79"/>
        <end position="95"/>
    </location>
</feature>
<evidence type="ECO:0008006" key="12">
    <source>
        <dbReference type="Google" id="ProtNLM"/>
    </source>
</evidence>
<dbReference type="GO" id="GO:0005634">
    <property type="term" value="C:nucleus"/>
    <property type="evidence" value="ECO:0007669"/>
    <property type="project" value="UniProtKB-SubCell"/>
</dbReference>
<dbReference type="CDD" id="cd15489">
    <property type="entry name" value="PHD_SF"/>
    <property type="match status" value="1"/>
</dbReference>
<dbReference type="InterPro" id="IPR013083">
    <property type="entry name" value="Znf_RING/FYVE/PHD"/>
</dbReference>
<feature type="region of interest" description="Disordered" evidence="7">
    <location>
        <begin position="67"/>
        <end position="100"/>
    </location>
</feature>
<evidence type="ECO:0000256" key="7">
    <source>
        <dbReference type="SAM" id="MobiDB-lite"/>
    </source>
</evidence>
<evidence type="ECO:0000259" key="8">
    <source>
        <dbReference type="PROSITE" id="PS50016"/>
    </source>
</evidence>
<evidence type="ECO:0000256" key="3">
    <source>
        <dbReference type="ARBA" id="ARBA00022771"/>
    </source>
</evidence>
<comment type="caution">
    <text evidence="10">The sequence shown here is derived from an EMBL/GenBank/DDBJ whole genome shotgun (WGS) entry which is preliminary data.</text>
</comment>
<dbReference type="SMART" id="SM00249">
    <property type="entry name" value="PHD"/>
    <property type="match status" value="2"/>
</dbReference>
<dbReference type="PANTHER" id="PTHR46309:SF5">
    <property type="entry name" value="GNAT FAMILY ACETYLTRANSFERASE"/>
    <property type="match status" value="1"/>
</dbReference>
<feature type="compositionally biased region" description="Polar residues" evidence="7">
    <location>
        <begin position="583"/>
        <end position="593"/>
    </location>
</feature>
<dbReference type="InterPro" id="IPR056511">
    <property type="entry name" value="IDM1_C"/>
</dbReference>
<dbReference type="InterPro" id="IPR016181">
    <property type="entry name" value="Acyl_CoA_acyltransferase"/>
</dbReference>
<name>A0A8J4R3K0_9ROSI</name>